<evidence type="ECO:0000256" key="7">
    <source>
        <dbReference type="SAM" id="MobiDB-lite"/>
    </source>
</evidence>
<dbReference type="PROSITE" id="PS50109">
    <property type="entry name" value="HIS_KIN"/>
    <property type="match status" value="1"/>
</dbReference>
<evidence type="ECO:0000256" key="1">
    <source>
        <dbReference type="ARBA" id="ARBA00000085"/>
    </source>
</evidence>
<evidence type="ECO:0000313" key="12">
    <source>
        <dbReference type="EMBL" id="TPX61158.1"/>
    </source>
</evidence>
<evidence type="ECO:0000259" key="11">
    <source>
        <dbReference type="PROSITE" id="PS50110"/>
    </source>
</evidence>
<feature type="chain" id="PRO_5021354379" description="histidine kinase" evidence="9">
    <location>
        <begin position="37"/>
        <end position="853"/>
    </location>
</feature>
<dbReference type="InterPro" id="IPR036097">
    <property type="entry name" value="HisK_dim/P_sf"/>
</dbReference>
<proteinExistence type="predicted"/>
<dbReference type="InterPro" id="IPR004358">
    <property type="entry name" value="Sig_transdc_His_kin-like_C"/>
</dbReference>
<dbReference type="AlphaFoldDB" id="A0A507ED95"/>
<evidence type="ECO:0000256" key="4">
    <source>
        <dbReference type="ARBA" id="ARBA00022679"/>
    </source>
</evidence>
<dbReference type="InterPro" id="IPR003661">
    <property type="entry name" value="HisK_dim/P_dom"/>
</dbReference>
<feature type="modified residue" description="4-aspartylphosphate" evidence="6">
    <location>
        <position position="649"/>
    </location>
</feature>
<name>A0A507ED95_9FUNG</name>
<dbReference type="SUPFAM" id="SSF52172">
    <property type="entry name" value="CheY-like"/>
    <property type="match status" value="1"/>
</dbReference>
<evidence type="ECO:0000256" key="9">
    <source>
        <dbReference type="SAM" id="SignalP"/>
    </source>
</evidence>
<feature type="domain" description="Histidine kinase" evidence="10">
    <location>
        <begin position="360"/>
        <end position="578"/>
    </location>
</feature>
<feature type="transmembrane region" description="Helical" evidence="8">
    <location>
        <begin position="124"/>
        <end position="141"/>
    </location>
</feature>
<dbReference type="Pfam" id="PF00072">
    <property type="entry name" value="Response_reg"/>
    <property type="match status" value="1"/>
</dbReference>
<dbReference type="InterPro" id="IPR058544">
    <property type="entry name" value="ETR1_N"/>
</dbReference>
<dbReference type="InterPro" id="IPR036890">
    <property type="entry name" value="HATPase_C_sf"/>
</dbReference>
<feature type="signal peptide" evidence="9">
    <location>
        <begin position="1"/>
        <end position="36"/>
    </location>
</feature>
<dbReference type="Gene3D" id="3.30.450.20">
    <property type="entry name" value="PAS domain"/>
    <property type="match status" value="1"/>
</dbReference>
<keyword evidence="8" id="KW-1133">Transmembrane helix</keyword>
<keyword evidence="9" id="KW-0732">Signal</keyword>
<dbReference type="InterPro" id="IPR005467">
    <property type="entry name" value="His_kinase_dom"/>
</dbReference>
<dbReference type="FunFam" id="3.30.565.10:FF:000010">
    <property type="entry name" value="Sensor histidine kinase RcsC"/>
    <property type="match status" value="1"/>
</dbReference>
<feature type="compositionally biased region" description="Pro residues" evidence="7">
    <location>
        <begin position="729"/>
        <end position="739"/>
    </location>
</feature>
<accession>A0A507ED95</accession>
<dbReference type="EMBL" id="QEAQ01000009">
    <property type="protein sequence ID" value="TPX61158.1"/>
    <property type="molecule type" value="Genomic_DNA"/>
</dbReference>
<dbReference type="InterPro" id="IPR001789">
    <property type="entry name" value="Sig_transdc_resp-reg_receiver"/>
</dbReference>
<dbReference type="Proteomes" id="UP000318582">
    <property type="component" value="Unassembled WGS sequence"/>
</dbReference>
<evidence type="ECO:0000256" key="5">
    <source>
        <dbReference type="ARBA" id="ARBA00022777"/>
    </source>
</evidence>
<dbReference type="STRING" id="109895.A0A507ED95"/>
<feature type="transmembrane region" description="Helical" evidence="8">
    <location>
        <begin position="147"/>
        <end position="168"/>
    </location>
</feature>
<dbReference type="Gene3D" id="1.10.287.130">
    <property type="match status" value="1"/>
</dbReference>
<reference evidence="12 13" key="1">
    <citation type="journal article" date="2019" name="Sci. Rep.">
        <title>Comparative genomics of chytrid fungi reveal insights into the obligate biotrophic and pathogenic lifestyle of Synchytrium endobioticum.</title>
        <authorList>
            <person name="van de Vossenberg B.T.L.H."/>
            <person name="Warris S."/>
            <person name="Nguyen H.D.T."/>
            <person name="van Gent-Pelzer M.P.E."/>
            <person name="Joly D.L."/>
            <person name="van de Geest H.C."/>
            <person name="Bonants P.J.M."/>
            <person name="Smith D.S."/>
            <person name="Levesque C.A."/>
            <person name="van der Lee T.A.J."/>
        </authorList>
    </citation>
    <scope>NUCLEOTIDE SEQUENCE [LARGE SCALE GENOMIC DNA]</scope>
    <source>
        <strain evidence="12 13">CBS 809.83</strain>
    </source>
</reference>
<dbReference type="PRINTS" id="PR00344">
    <property type="entry name" value="BCTRLSENSOR"/>
</dbReference>
<dbReference type="CDD" id="cd00082">
    <property type="entry name" value="HisKA"/>
    <property type="match status" value="1"/>
</dbReference>
<feature type="region of interest" description="Disordered" evidence="7">
    <location>
        <begin position="720"/>
        <end position="768"/>
    </location>
</feature>
<dbReference type="GO" id="GO:0000155">
    <property type="term" value="F:phosphorelay sensor kinase activity"/>
    <property type="evidence" value="ECO:0007669"/>
    <property type="project" value="InterPro"/>
</dbReference>
<keyword evidence="5" id="KW-0418">Kinase</keyword>
<dbReference type="Gene3D" id="3.30.565.10">
    <property type="entry name" value="Histidine kinase-like ATPase, C-terminal domain"/>
    <property type="match status" value="1"/>
</dbReference>
<evidence type="ECO:0000313" key="13">
    <source>
        <dbReference type="Proteomes" id="UP000318582"/>
    </source>
</evidence>
<evidence type="ECO:0000256" key="2">
    <source>
        <dbReference type="ARBA" id="ARBA00012438"/>
    </source>
</evidence>
<dbReference type="Pfam" id="PF00512">
    <property type="entry name" value="HisKA"/>
    <property type="match status" value="1"/>
</dbReference>
<keyword evidence="8" id="KW-0472">Membrane</keyword>
<dbReference type="SMART" id="SM00387">
    <property type="entry name" value="HATPase_c"/>
    <property type="match status" value="1"/>
</dbReference>
<dbReference type="InterPro" id="IPR003594">
    <property type="entry name" value="HATPase_dom"/>
</dbReference>
<dbReference type="Pfam" id="PF25487">
    <property type="entry name" value="ETR1_N"/>
    <property type="match status" value="1"/>
</dbReference>
<evidence type="ECO:0000256" key="8">
    <source>
        <dbReference type="SAM" id="Phobius"/>
    </source>
</evidence>
<feature type="domain" description="Response regulatory" evidence="11">
    <location>
        <begin position="596"/>
        <end position="716"/>
    </location>
</feature>
<evidence type="ECO:0000256" key="3">
    <source>
        <dbReference type="ARBA" id="ARBA00022553"/>
    </source>
</evidence>
<comment type="caution">
    <text evidence="12">The sequence shown here is derived from an EMBL/GenBank/DDBJ whole genome shotgun (WGS) entry which is preliminary data.</text>
</comment>
<keyword evidence="4" id="KW-0808">Transferase</keyword>
<dbReference type="PANTHER" id="PTHR43047">
    <property type="entry name" value="TWO-COMPONENT HISTIDINE PROTEIN KINASE"/>
    <property type="match status" value="1"/>
</dbReference>
<keyword evidence="8" id="KW-0812">Transmembrane</keyword>
<dbReference type="SMART" id="SM00448">
    <property type="entry name" value="REC"/>
    <property type="match status" value="1"/>
</dbReference>
<dbReference type="SMART" id="SM00388">
    <property type="entry name" value="HisKA"/>
    <property type="match status" value="1"/>
</dbReference>
<keyword evidence="13" id="KW-1185">Reference proteome</keyword>
<feature type="compositionally biased region" description="Pro residues" evidence="7">
    <location>
        <begin position="751"/>
        <end position="760"/>
    </location>
</feature>
<dbReference type="InterPro" id="IPR011006">
    <property type="entry name" value="CheY-like_superfamily"/>
</dbReference>
<protein>
    <recommendedName>
        <fullName evidence="2">histidine kinase</fullName>
        <ecNumber evidence="2">2.7.13.3</ecNumber>
    </recommendedName>
</protein>
<dbReference type="SUPFAM" id="SSF47384">
    <property type="entry name" value="Homodimeric domain of signal transducing histidine kinase"/>
    <property type="match status" value="1"/>
</dbReference>
<organism evidence="12 13">
    <name type="scientific">Powellomyces hirtus</name>
    <dbReference type="NCBI Taxonomy" id="109895"/>
    <lineage>
        <taxon>Eukaryota</taxon>
        <taxon>Fungi</taxon>
        <taxon>Fungi incertae sedis</taxon>
        <taxon>Chytridiomycota</taxon>
        <taxon>Chytridiomycota incertae sedis</taxon>
        <taxon>Chytridiomycetes</taxon>
        <taxon>Spizellomycetales</taxon>
        <taxon>Powellomycetaceae</taxon>
        <taxon>Powellomyces</taxon>
    </lineage>
</organism>
<feature type="transmembrane region" description="Helical" evidence="8">
    <location>
        <begin position="94"/>
        <end position="112"/>
    </location>
</feature>
<dbReference type="PROSITE" id="PS50110">
    <property type="entry name" value="RESPONSE_REGULATORY"/>
    <property type="match status" value="1"/>
</dbReference>
<feature type="compositionally biased region" description="Basic residues" evidence="7">
    <location>
        <begin position="816"/>
        <end position="832"/>
    </location>
</feature>
<dbReference type="CDD" id="cd17546">
    <property type="entry name" value="REC_hyHK_CKI1_RcsC-like"/>
    <property type="match status" value="1"/>
</dbReference>
<gene>
    <name evidence="12" type="ORF">PhCBS80983_g01264</name>
</gene>
<dbReference type="CDD" id="cd16922">
    <property type="entry name" value="HATPase_EvgS-ArcB-TorS-like"/>
    <property type="match status" value="1"/>
</dbReference>
<sequence>MPVPAPPGPGTSCLGPLLLLTAVGVCFLLLLPSVNSAPLVYLHAPDTINATPTLDPNDSSRLVNTTLSGDGGGGDGTDGGFSDSYRAAKLWSDFVIGVAYFAIPLELAFFSFKLPSMTGYQKAVASLLVTFIMLCGIGHTLEARQASWRWIFANRLLTALVSAATAMAMPHVLHKIVQGVQEVVAGGRLVEKQRDMLADAQALTHLGNWEMETDPHTGCVTVIDASDEWFRIFGIDQRIHNAATSSPPQPPLKSSRVPFDRYLACVAADERNAIQDAVKDSLITGECFNFVQRIYRESDGRESHIRLFGKPLDGAAAHLRGRLRGTAQDITTQVHAERELVRAKEAALIEAKHKDIFLATMSHELRTPLTSIIGHVDLMAETDMDALQREYMHSAKRAASTLLSVINDILDYSKLMAGMVDMDPHVTHLNEVLTDIHAITRDLGKDVHLVVCNYDGPYLVLDAVRLRQILLNLVGNAVKFTEPGGLVHVTATYTLPTPNTATLTLAVRDTGIGIPPSVVARLFQPFMQADASISRRFGGTGLGLSIVKKLVTAMGGTIRVDSVENMGATFTVTLTVPTAAPPLASQPAVVAAADLKILVAEDNPVTQKLLLRMLKPCDVTIADNGLIALDLIRHSDPRAAPPYNIMLCDVNMPVMDGLTATRTIRTLPQGRDIYIIGLTANGFKKDRDDCLAAGMDAYLSKPFTKVGLLQLIHSAHRSASIGDDIDGVNPPPPPPPPHHPTTAPNNSSSQPQPPPPPPPVTTSTTTPRLPRVLDLSGIGKDVRASELVLCSTDTLVTSLSANGSGTPGMGFAAMHPHQHAPHNGLHHHHHHQQQQQQQQQQTYPTPRMCHGDI</sequence>
<dbReference type="Gene3D" id="3.40.50.2300">
    <property type="match status" value="1"/>
</dbReference>
<evidence type="ECO:0000256" key="6">
    <source>
        <dbReference type="PROSITE-ProRule" id="PRU00169"/>
    </source>
</evidence>
<keyword evidence="3 6" id="KW-0597">Phosphoprotein</keyword>
<dbReference type="Pfam" id="PF02518">
    <property type="entry name" value="HATPase_c"/>
    <property type="match status" value="1"/>
</dbReference>
<dbReference type="SUPFAM" id="SSF55874">
    <property type="entry name" value="ATPase domain of HSP90 chaperone/DNA topoisomerase II/histidine kinase"/>
    <property type="match status" value="1"/>
</dbReference>
<feature type="region of interest" description="Disordered" evidence="7">
    <location>
        <begin position="807"/>
        <end position="853"/>
    </location>
</feature>
<comment type="catalytic activity">
    <reaction evidence="1">
        <text>ATP + protein L-histidine = ADP + protein N-phospho-L-histidine.</text>
        <dbReference type="EC" id="2.7.13.3"/>
    </reaction>
</comment>
<dbReference type="EC" id="2.7.13.3" evidence="2"/>
<evidence type="ECO:0000259" key="10">
    <source>
        <dbReference type="PROSITE" id="PS50109"/>
    </source>
</evidence>